<dbReference type="eggNOG" id="ENOG5031315">
    <property type="taxonomic scope" value="Bacteria"/>
</dbReference>
<feature type="chain" id="PRO_5003092144" evidence="1">
    <location>
        <begin position="30"/>
        <end position="91"/>
    </location>
</feature>
<dbReference type="KEGG" id="sno:Snov_2735"/>
<dbReference type="Proteomes" id="UP000006633">
    <property type="component" value="Chromosome"/>
</dbReference>
<evidence type="ECO:0000256" key="1">
    <source>
        <dbReference type="SAM" id="SignalP"/>
    </source>
</evidence>
<dbReference type="AlphaFoldDB" id="D7A5Q9"/>
<keyword evidence="4" id="KW-1185">Reference proteome</keyword>
<name>D7A5Q9_ANCN5</name>
<dbReference type="Gene3D" id="3.10.450.40">
    <property type="match status" value="1"/>
</dbReference>
<dbReference type="Pfam" id="PF03413">
    <property type="entry name" value="PepSY"/>
    <property type="match status" value="1"/>
</dbReference>
<accession>D7A5Q9</accession>
<evidence type="ECO:0000259" key="2">
    <source>
        <dbReference type="Pfam" id="PF03413"/>
    </source>
</evidence>
<dbReference type="EMBL" id="CP002026">
    <property type="protein sequence ID" value="ADH90024.1"/>
    <property type="molecule type" value="Genomic_DNA"/>
</dbReference>
<organism evidence="3 4">
    <name type="scientific">Ancylobacter novellus (strain ATCC 8093 / DSM 506 / JCM 20403 / CCM 1077 / IAM 12100 / NBRC 12443 / NCIMB 10456)</name>
    <name type="common">Starkeya novella</name>
    <dbReference type="NCBI Taxonomy" id="639283"/>
    <lineage>
        <taxon>Bacteria</taxon>
        <taxon>Pseudomonadati</taxon>
        <taxon>Pseudomonadota</taxon>
        <taxon>Alphaproteobacteria</taxon>
        <taxon>Hyphomicrobiales</taxon>
        <taxon>Xanthobacteraceae</taxon>
        <taxon>Ancylobacter</taxon>
    </lineage>
</organism>
<protein>
    <submittedName>
        <fullName evidence="3">Propeptide PepSY amd peptidase M4</fullName>
    </submittedName>
</protein>
<dbReference type="OrthoDB" id="7856745at2"/>
<feature type="domain" description="PepSY" evidence="2">
    <location>
        <begin position="31"/>
        <end position="88"/>
    </location>
</feature>
<dbReference type="InterPro" id="IPR025711">
    <property type="entry name" value="PepSY"/>
</dbReference>
<evidence type="ECO:0000313" key="3">
    <source>
        <dbReference type="EMBL" id="ADH90024.1"/>
    </source>
</evidence>
<dbReference type="RefSeq" id="WP_013167528.1">
    <property type="nucleotide sequence ID" value="NC_014217.1"/>
</dbReference>
<reference evidence="3 4" key="1">
    <citation type="journal article" date="2012" name="Stand. Genomic Sci.">
        <title>Complete genome sequence of the facultatively chemolithoautotrophic and methylotrophic alpha Proteobacterium Starkeya novella type strain (ATCC 8093(T)).</title>
        <authorList>
            <person name="Kappler U."/>
            <person name="Davenport K."/>
            <person name="Beatson S."/>
            <person name="Lucas S."/>
            <person name="Lapidus A."/>
            <person name="Copeland A."/>
            <person name="Berry K.W."/>
            <person name="Glavina Del Rio T."/>
            <person name="Hammon N."/>
            <person name="Dalin E."/>
            <person name="Tice H."/>
            <person name="Pitluck S."/>
            <person name="Richardson P."/>
            <person name="Bruce D."/>
            <person name="Goodwin L.A."/>
            <person name="Han C."/>
            <person name="Tapia R."/>
            <person name="Detter J.C."/>
            <person name="Chang Y.J."/>
            <person name="Jeffries C.D."/>
            <person name="Land M."/>
            <person name="Hauser L."/>
            <person name="Kyrpides N.C."/>
            <person name="Goker M."/>
            <person name="Ivanova N."/>
            <person name="Klenk H.P."/>
            <person name="Woyke T."/>
        </authorList>
    </citation>
    <scope>NUCLEOTIDE SEQUENCE [LARGE SCALE GENOMIC DNA]</scope>
    <source>
        <strain evidence="4">ATCC 8093 / DSM 506 / JCM 20403 / CCM 1077 / IAM 12100 / NBRC 12443 / NCIMB 10456</strain>
    </source>
</reference>
<dbReference type="HOGENOM" id="CLU_2425497_0_0_5"/>
<sequence length="91" mass="9636">MTRTTSIPASFLASLLALAFLSTPLSAQATIGIDEALTIARAQGMTVVAKLEHEHEKGVSKWEAEGLGADGKKMEIEIDAVSGKILKKDVK</sequence>
<keyword evidence="1" id="KW-0732">Signal</keyword>
<proteinExistence type="predicted"/>
<evidence type="ECO:0000313" key="4">
    <source>
        <dbReference type="Proteomes" id="UP000006633"/>
    </source>
</evidence>
<feature type="signal peptide" evidence="1">
    <location>
        <begin position="1"/>
        <end position="29"/>
    </location>
</feature>
<gene>
    <name evidence="3" type="ordered locus">Snov_2735</name>
</gene>